<feature type="domain" description="AB hydrolase-1" evidence="1">
    <location>
        <begin position="129"/>
        <end position="393"/>
    </location>
</feature>
<dbReference type="Pfam" id="PF00561">
    <property type="entry name" value="Abhydrolase_1"/>
    <property type="match status" value="1"/>
</dbReference>
<comment type="caution">
    <text evidence="2">The sequence shown here is derived from an EMBL/GenBank/DDBJ whole genome shotgun (WGS) entry which is preliminary data.</text>
</comment>
<dbReference type="InterPro" id="IPR051321">
    <property type="entry name" value="PHA/PHB_synthase"/>
</dbReference>
<proteinExistence type="predicted"/>
<name>A0A2N3PPH5_9PROT</name>
<dbReference type="Gene3D" id="3.40.50.1820">
    <property type="entry name" value="alpha/beta hydrolase"/>
    <property type="match status" value="1"/>
</dbReference>
<gene>
    <name evidence="2" type="ORF">CWS72_22225</name>
</gene>
<reference evidence="3" key="1">
    <citation type="submission" date="2017-12" db="EMBL/GenBank/DDBJ databases">
        <title>Draft genome sequence of Telmatospirillum siberiense 26-4b1T, an acidotolerant peatland alphaproteobacterium potentially involved in sulfur cycling.</title>
        <authorList>
            <person name="Hausmann B."/>
            <person name="Pjevac P."/>
            <person name="Schreck K."/>
            <person name="Herbold C.W."/>
            <person name="Daims H."/>
            <person name="Wagner M."/>
            <person name="Pester M."/>
            <person name="Loy A."/>
        </authorList>
    </citation>
    <scope>NUCLEOTIDE SEQUENCE [LARGE SCALE GENOMIC DNA]</scope>
    <source>
        <strain evidence="3">26-4b1</strain>
    </source>
</reference>
<dbReference type="PANTHER" id="PTHR36837:SF4">
    <property type="entry name" value="BLR0908 PROTEIN"/>
    <property type="match status" value="1"/>
</dbReference>
<keyword evidence="3" id="KW-1185">Reference proteome</keyword>
<dbReference type="RefSeq" id="WP_101252846.1">
    <property type="nucleotide sequence ID" value="NZ_PIUM01000034.1"/>
</dbReference>
<evidence type="ECO:0000259" key="1">
    <source>
        <dbReference type="Pfam" id="PF00561"/>
    </source>
</evidence>
<accession>A0A2N3PPH5</accession>
<dbReference type="InterPro" id="IPR029058">
    <property type="entry name" value="AB_hydrolase_fold"/>
</dbReference>
<dbReference type="SUPFAM" id="SSF53474">
    <property type="entry name" value="alpha/beta-Hydrolases"/>
    <property type="match status" value="1"/>
</dbReference>
<dbReference type="OrthoDB" id="9767934at2"/>
<dbReference type="PANTHER" id="PTHR36837">
    <property type="entry name" value="POLY(3-HYDROXYALKANOATE) POLYMERASE SUBUNIT PHAC"/>
    <property type="match status" value="1"/>
</dbReference>
<evidence type="ECO:0000313" key="2">
    <source>
        <dbReference type="EMBL" id="PKU22288.1"/>
    </source>
</evidence>
<protein>
    <submittedName>
        <fullName evidence="2">Poly-beta-hydroxybutyrate polymerase</fullName>
    </submittedName>
</protein>
<dbReference type="EMBL" id="PIUM01000034">
    <property type="protein sequence ID" value="PKU22288.1"/>
    <property type="molecule type" value="Genomic_DNA"/>
</dbReference>
<dbReference type="InterPro" id="IPR000073">
    <property type="entry name" value="AB_hydrolase_1"/>
</dbReference>
<dbReference type="Proteomes" id="UP000233293">
    <property type="component" value="Unassembled WGS sequence"/>
</dbReference>
<organism evidence="2 3">
    <name type="scientific">Telmatospirillum siberiense</name>
    <dbReference type="NCBI Taxonomy" id="382514"/>
    <lineage>
        <taxon>Bacteria</taxon>
        <taxon>Pseudomonadati</taxon>
        <taxon>Pseudomonadota</taxon>
        <taxon>Alphaproteobacteria</taxon>
        <taxon>Rhodospirillales</taxon>
        <taxon>Rhodospirillaceae</taxon>
        <taxon>Telmatospirillum</taxon>
    </lineage>
</organism>
<sequence length="413" mass="45175">MSKRPPPPQLRPRPRLGPRPLPQHLALLAWTMLSSQLVLPSWKNGSFGWKPHLRPAAEEMRPLLGKLDDKVFQRALMAEGIGRIAAFLAGVEAYRRHPYRRSLAEPPVIWQEGTTRLLDYGASGAGGVPVLVIPSLINRAYVLDLTARRSFLRHLAGRGMRPFLVDWDAPGAGEAAFGLEDYIAGRLGRILDVVTARAGPPVIAGYCMGGLLALGLASLRRSDVRGLLLLATPWDFHAPSARQSRMVEHLRSAFEDAIRLFGGLPTDFLQALFATIEPYGVIRKFITFGHFAAGEGKARDFVALEDWLNDGVPLVAAVARQCLFEWYGDNLPAKGEWTLLGQPVLPQTFDKPCFSLIPEHDRIVPPESALALAGALPNGRHLLVPLGHIGMMVGSRALAAVFAPAVKWLSSME</sequence>
<dbReference type="AlphaFoldDB" id="A0A2N3PPH5"/>
<evidence type="ECO:0000313" key="3">
    <source>
        <dbReference type="Proteomes" id="UP000233293"/>
    </source>
</evidence>